<dbReference type="GO" id="GO:0046872">
    <property type="term" value="F:metal ion binding"/>
    <property type="evidence" value="ECO:0007669"/>
    <property type="project" value="UniProtKB-KW"/>
</dbReference>
<dbReference type="SUPFAM" id="SSF51197">
    <property type="entry name" value="Clavaminate synthase-like"/>
    <property type="match status" value="1"/>
</dbReference>
<evidence type="ECO:0000259" key="6">
    <source>
        <dbReference type="Pfam" id="PF02668"/>
    </source>
</evidence>
<dbReference type="PANTHER" id="PTHR43779:SF3">
    <property type="entry name" value="(3R)-3-[(CARBOXYMETHYL)AMINO]FATTY ACID OXYGENASE_DECARBOXYLASE"/>
    <property type="match status" value="1"/>
</dbReference>
<evidence type="ECO:0000256" key="1">
    <source>
        <dbReference type="ARBA" id="ARBA00005896"/>
    </source>
</evidence>
<dbReference type="AlphaFoldDB" id="A0A6A6D5E7"/>
<dbReference type="Proteomes" id="UP000799537">
    <property type="component" value="Unassembled WGS sequence"/>
</dbReference>
<gene>
    <name evidence="7" type="ORF">M409DRAFT_61808</name>
</gene>
<dbReference type="OrthoDB" id="5818554at2759"/>
<dbReference type="Gene3D" id="3.60.130.10">
    <property type="entry name" value="Clavaminate synthase-like"/>
    <property type="match status" value="1"/>
</dbReference>
<keyword evidence="8" id="KW-1185">Reference proteome</keyword>
<proteinExistence type="inferred from homology"/>
<sequence>MSPSKDDGGPQLTFKRLHPTFGVEVEGMDWTQSPVPKTLLDEIITAINREGVLVFRNANLNNEEHVAFSQQLAGHQDLYDVKAHIKAGRAMRFPEQPEIFDVSNLDNNGNIVTEADPMRKEGNKGNFLWHADMAYNPHRALYSLLRAVELPPKSSGGETQYLDSRTACEELPEDLKKEINGLITHNSLMHNRKLGSPEYFKSVEPLDAPMAKYQLVTPHEGSGRDNLYLTTYAHHLDGRSWEDSKPLFDRLWNHLTQEKYVLTVYWENNGDLVMWDNTATLHRATDTGSYGGKYVRDMRRTTTKDTSRYRFGENEDHSWEAGISKVKTEGEH</sequence>
<name>A0A6A6D5E7_ZASCE</name>
<feature type="domain" description="TauD/TfdA-like" evidence="6">
    <location>
        <begin position="14"/>
        <end position="302"/>
    </location>
</feature>
<dbReference type="RefSeq" id="XP_033674248.1">
    <property type="nucleotide sequence ID" value="XM_033814885.1"/>
</dbReference>
<keyword evidence="3" id="KW-0223">Dioxygenase</keyword>
<accession>A0A6A6D5E7</accession>
<evidence type="ECO:0000256" key="5">
    <source>
        <dbReference type="ARBA" id="ARBA00023004"/>
    </source>
</evidence>
<dbReference type="EMBL" id="ML993579">
    <property type="protein sequence ID" value="KAF2173359.1"/>
    <property type="molecule type" value="Genomic_DNA"/>
</dbReference>
<dbReference type="GO" id="GO:0051213">
    <property type="term" value="F:dioxygenase activity"/>
    <property type="evidence" value="ECO:0007669"/>
    <property type="project" value="UniProtKB-KW"/>
</dbReference>
<evidence type="ECO:0000256" key="2">
    <source>
        <dbReference type="ARBA" id="ARBA00022723"/>
    </source>
</evidence>
<dbReference type="InterPro" id="IPR051178">
    <property type="entry name" value="TfdA_dioxygenase"/>
</dbReference>
<dbReference type="PANTHER" id="PTHR43779">
    <property type="entry name" value="DIOXYGENASE RV0097-RELATED"/>
    <property type="match status" value="1"/>
</dbReference>
<keyword evidence="4" id="KW-0560">Oxidoreductase</keyword>
<evidence type="ECO:0000256" key="4">
    <source>
        <dbReference type="ARBA" id="ARBA00023002"/>
    </source>
</evidence>
<dbReference type="GeneID" id="54568157"/>
<reference evidence="7" key="1">
    <citation type="journal article" date="2020" name="Stud. Mycol.">
        <title>101 Dothideomycetes genomes: a test case for predicting lifestyles and emergence of pathogens.</title>
        <authorList>
            <person name="Haridas S."/>
            <person name="Albert R."/>
            <person name="Binder M."/>
            <person name="Bloem J."/>
            <person name="Labutti K."/>
            <person name="Salamov A."/>
            <person name="Andreopoulos B."/>
            <person name="Baker S."/>
            <person name="Barry K."/>
            <person name="Bills G."/>
            <person name="Bluhm B."/>
            <person name="Cannon C."/>
            <person name="Castanera R."/>
            <person name="Culley D."/>
            <person name="Daum C."/>
            <person name="Ezra D."/>
            <person name="Gonzalez J."/>
            <person name="Henrissat B."/>
            <person name="Kuo A."/>
            <person name="Liang C."/>
            <person name="Lipzen A."/>
            <person name="Lutzoni F."/>
            <person name="Magnuson J."/>
            <person name="Mondo S."/>
            <person name="Nolan M."/>
            <person name="Ohm R."/>
            <person name="Pangilinan J."/>
            <person name="Park H.-J."/>
            <person name="Ramirez L."/>
            <person name="Alfaro M."/>
            <person name="Sun H."/>
            <person name="Tritt A."/>
            <person name="Yoshinaga Y."/>
            <person name="Zwiers L.-H."/>
            <person name="Turgeon B."/>
            <person name="Goodwin S."/>
            <person name="Spatafora J."/>
            <person name="Crous P."/>
            <person name="Grigoriev I."/>
        </authorList>
    </citation>
    <scope>NUCLEOTIDE SEQUENCE</scope>
    <source>
        <strain evidence="7">ATCC 36951</strain>
    </source>
</reference>
<dbReference type="InterPro" id="IPR042098">
    <property type="entry name" value="TauD-like_sf"/>
</dbReference>
<evidence type="ECO:0000313" key="7">
    <source>
        <dbReference type="EMBL" id="KAF2173359.1"/>
    </source>
</evidence>
<dbReference type="Pfam" id="PF02668">
    <property type="entry name" value="TauD"/>
    <property type="match status" value="1"/>
</dbReference>
<protein>
    <recommendedName>
        <fullName evidence="6">TauD/TfdA-like domain-containing protein</fullName>
    </recommendedName>
</protein>
<keyword evidence="5" id="KW-0408">Iron</keyword>
<dbReference type="InterPro" id="IPR003819">
    <property type="entry name" value="TauD/TfdA-like"/>
</dbReference>
<organism evidence="7 8">
    <name type="scientific">Zasmidium cellare ATCC 36951</name>
    <dbReference type="NCBI Taxonomy" id="1080233"/>
    <lineage>
        <taxon>Eukaryota</taxon>
        <taxon>Fungi</taxon>
        <taxon>Dikarya</taxon>
        <taxon>Ascomycota</taxon>
        <taxon>Pezizomycotina</taxon>
        <taxon>Dothideomycetes</taxon>
        <taxon>Dothideomycetidae</taxon>
        <taxon>Mycosphaerellales</taxon>
        <taxon>Mycosphaerellaceae</taxon>
        <taxon>Zasmidium</taxon>
    </lineage>
</organism>
<evidence type="ECO:0000256" key="3">
    <source>
        <dbReference type="ARBA" id="ARBA00022964"/>
    </source>
</evidence>
<evidence type="ECO:0000313" key="8">
    <source>
        <dbReference type="Proteomes" id="UP000799537"/>
    </source>
</evidence>
<keyword evidence="2" id="KW-0479">Metal-binding</keyword>
<comment type="similarity">
    <text evidence="1">Belongs to the TfdA dioxygenase family.</text>
</comment>